<feature type="compositionally biased region" description="Polar residues" evidence="1">
    <location>
        <begin position="418"/>
        <end position="429"/>
    </location>
</feature>
<evidence type="ECO:0000313" key="2">
    <source>
        <dbReference type="EMBL" id="KAF2100265.1"/>
    </source>
</evidence>
<feature type="compositionally biased region" description="Polar residues" evidence="1">
    <location>
        <begin position="46"/>
        <end position="58"/>
    </location>
</feature>
<keyword evidence="3" id="KW-1185">Reference proteome</keyword>
<feature type="compositionally biased region" description="Basic and acidic residues" evidence="1">
    <location>
        <begin position="62"/>
        <end position="72"/>
    </location>
</feature>
<gene>
    <name evidence="2" type="ORF">NA57DRAFT_35915</name>
</gene>
<feature type="region of interest" description="Disordered" evidence="1">
    <location>
        <begin position="181"/>
        <end position="327"/>
    </location>
</feature>
<proteinExistence type="predicted"/>
<dbReference type="AlphaFoldDB" id="A0A9P4IEU3"/>
<feature type="region of interest" description="Disordered" evidence="1">
    <location>
        <begin position="1"/>
        <end position="155"/>
    </location>
</feature>
<feature type="compositionally biased region" description="Basic and acidic residues" evidence="1">
    <location>
        <begin position="145"/>
        <end position="155"/>
    </location>
</feature>
<dbReference type="Pfam" id="PF17104">
    <property type="entry name" value="YBL010C_LAA2"/>
    <property type="match status" value="1"/>
</dbReference>
<dbReference type="InterPro" id="IPR031355">
    <property type="entry name" value="YBL010C/LAA2-like"/>
</dbReference>
<dbReference type="PANTHER" id="PTHR38698:SF1">
    <property type="entry name" value="FUNGAL PROTEIN"/>
    <property type="match status" value="1"/>
</dbReference>
<feature type="region of interest" description="Disordered" evidence="1">
    <location>
        <begin position="413"/>
        <end position="452"/>
    </location>
</feature>
<feature type="compositionally biased region" description="Acidic residues" evidence="1">
    <location>
        <begin position="216"/>
        <end position="253"/>
    </location>
</feature>
<feature type="compositionally biased region" description="Basic and acidic residues" evidence="1">
    <location>
        <begin position="11"/>
        <end position="20"/>
    </location>
</feature>
<dbReference type="EMBL" id="ML978124">
    <property type="protein sequence ID" value="KAF2100265.1"/>
    <property type="molecule type" value="Genomic_DNA"/>
</dbReference>
<accession>A0A9P4IEU3</accession>
<name>A0A9P4IEU3_9PEZI</name>
<feature type="compositionally biased region" description="Basic and acidic residues" evidence="1">
    <location>
        <begin position="28"/>
        <end position="40"/>
    </location>
</feature>
<comment type="caution">
    <text evidence="2">The sequence shown here is derived from an EMBL/GenBank/DDBJ whole genome shotgun (WGS) entry which is preliminary data.</text>
</comment>
<reference evidence="2" key="1">
    <citation type="journal article" date="2020" name="Stud. Mycol.">
        <title>101 Dothideomycetes genomes: a test case for predicting lifestyles and emergence of pathogens.</title>
        <authorList>
            <person name="Haridas S."/>
            <person name="Albert R."/>
            <person name="Binder M."/>
            <person name="Bloem J."/>
            <person name="Labutti K."/>
            <person name="Salamov A."/>
            <person name="Andreopoulos B."/>
            <person name="Baker S."/>
            <person name="Barry K."/>
            <person name="Bills G."/>
            <person name="Bluhm B."/>
            <person name="Cannon C."/>
            <person name="Castanera R."/>
            <person name="Culley D."/>
            <person name="Daum C."/>
            <person name="Ezra D."/>
            <person name="Gonzalez J."/>
            <person name="Henrissat B."/>
            <person name="Kuo A."/>
            <person name="Liang C."/>
            <person name="Lipzen A."/>
            <person name="Lutzoni F."/>
            <person name="Magnuson J."/>
            <person name="Mondo S."/>
            <person name="Nolan M."/>
            <person name="Ohm R."/>
            <person name="Pangilinan J."/>
            <person name="Park H.-J."/>
            <person name="Ramirez L."/>
            <person name="Alfaro M."/>
            <person name="Sun H."/>
            <person name="Tritt A."/>
            <person name="Yoshinaga Y."/>
            <person name="Zwiers L.-H."/>
            <person name="Turgeon B."/>
            <person name="Goodwin S."/>
            <person name="Spatafora J."/>
            <person name="Crous P."/>
            <person name="Grigoriev I."/>
        </authorList>
    </citation>
    <scope>NUCLEOTIDE SEQUENCE</scope>
    <source>
        <strain evidence="2">CBS 133067</strain>
    </source>
</reference>
<dbReference type="OrthoDB" id="5378975at2759"/>
<protein>
    <submittedName>
        <fullName evidence="2">Uncharacterized protein</fullName>
    </submittedName>
</protein>
<dbReference type="PANTHER" id="PTHR38698">
    <property type="entry name" value="EXPRESSED PROTEIN"/>
    <property type="match status" value="1"/>
</dbReference>
<evidence type="ECO:0000256" key="1">
    <source>
        <dbReference type="SAM" id="MobiDB-lite"/>
    </source>
</evidence>
<organism evidence="2 3">
    <name type="scientific">Rhizodiscina lignyota</name>
    <dbReference type="NCBI Taxonomy" id="1504668"/>
    <lineage>
        <taxon>Eukaryota</taxon>
        <taxon>Fungi</taxon>
        <taxon>Dikarya</taxon>
        <taxon>Ascomycota</taxon>
        <taxon>Pezizomycotina</taxon>
        <taxon>Dothideomycetes</taxon>
        <taxon>Pleosporomycetidae</taxon>
        <taxon>Aulographales</taxon>
        <taxon>Rhizodiscinaceae</taxon>
        <taxon>Rhizodiscina</taxon>
    </lineage>
</organism>
<dbReference type="Proteomes" id="UP000799772">
    <property type="component" value="Unassembled WGS sequence"/>
</dbReference>
<feature type="compositionally biased region" description="Pro residues" evidence="1">
    <location>
        <begin position="271"/>
        <end position="280"/>
    </location>
</feature>
<sequence>MTDLSPPTKAAHHDLEDPGAHELASSDENEHFSDASEGRNPRASGHSHSTSNASNSPVPMTRVERVDTEPRYGEVPNTEAYKQRLADAVPDEVEVVPDGMRSRSTSRLRPEDRPSTPGGTPVPKMVVEKVDPDTPAYGDVPGTEAYEKRKMDALPDEIIKSPETRTTNPWNGEFPLFPLAPVDEECLPTESNRSPSPVELTTAEQTQAKNEWDKADDAEDDAEDEEGFGDDFDDFEEGGGEGGDDDDFGDFDDGFTSAQPAGISNGFAAEPAPPTAPPITKPSFPIPDFRPLDDTEIQDITSSFLPQLFPRTNHDRPTTIDTQKFPPQTTPFLTDRSHSLWSQLVAPPPIQPPNWTRSHIRRMFLVSIGVPLDLDEILPRSTQKKLILPSFDHPGRSPRPSSDDRLNPAQLRLKQRNDSNSSIASTESAAQRRRERKQRGPAPPPDWDRSAATVLGNTTAEALEGMSDKELEGHVERLHDVCRVGREVLRYWEERREEAGREKEAFEGVIENLVKHARSVRK</sequence>
<evidence type="ECO:0000313" key="3">
    <source>
        <dbReference type="Proteomes" id="UP000799772"/>
    </source>
</evidence>